<dbReference type="Gene3D" id="1.10.287.1080">
    <property type="entry name" value="MazG-like"/>
    <property type="match status" value="1"/>
</dbReference>
<sequence length="107" mass="11810">MEQQTWDHIGDLVAWLDGKSTLPPETERLLRIMKIGEEVGEVHEAVSGVLGQNPRKGITHTWEDVKKEIGDTILTGMVALYTLAGPDAPKIFQEHLEGVAARARAIQ</sequence>
<protein>
    <recommendedName>
        <fullName evidence="3">MazG-like nucleotide pyrophosphohydrolase family protein</fullName>
    </recommendedName>
</protein>
<dbReference type="InterPro" id="IPR044548">
    <property type="entry name" value="AF0060_NTP-PPase_MazG-like"/>
</dbReference>
<evidence type="ECO:0008006" key="3">
    <source>
        <dbReference type="Google" id="ProtNLM"/>
    </source>
</evidence>
<accession>A0A561SA83</accession>
<reference evidence="1 2" key="1">
    <citation type="submission" date="2019-06" db="EMBL/GenBank/DDBJ databases">
        <title>Sequencing the genomes of 1000 actinobacteria strains.</title>
        <authorList>
            <person name="Klenk H.-P."/>
        </authorList>
    </citation>
    <scope>NUCLEOTIDE SEQUENCE [LARGE SCALE GENOMIC DNA]</scope>
    <source>
        <strain evidence="1 2">DSM 44826</strain>
    </source>
</reference>
<gene>
    <name evidence="1" type="ORF">FHX73_18128</name>
</gene>
<dbReference type="RefSeq" id="WP_145911550.1">
    <property type="nucleotide sequence ID" value="NZ_BAAAMZ010000022.1"/>
</dbReference>
<dbReference type="OrthoDB" id="3785106at2"/>
<evidence type="ECO:0000313" key="2">
    <source>
        <dbReference type="Proteomes" id="UP000317940"/>
    </source>
</evidence>
<keyword evidence="2" id="KW-1185">Reference proteome</keyword>
<organism evidence="1 2">
    <name type="scientific">Kitasatospora viridis</name>
    <dbReference type="NCBI Taxonomy" id="281105"/>
    <lineage>
        <taxon>Bacteria</taxon>
        <taxon>Bacillati</taxon>
        <taxon>Actinomycetota</taxon>
        <taxon>Actinomycetes</taxon>
        <taxon>Kitasatosporales</taxon>
        <taxon>Streptomycetaceae</taxon>
        <taxon>Kitasatospora</taxon>
    </lineage>
</organism>
<dbReference type="AlphaFoldDB" id="A0A561SA83"/>
<dbReference type="EMBL" id="VIWT01000008">
    <property type="protein sequence ID" value="TWF71757.1"/>
    <property type="molecule type" value="Genomic_DNA"/>
</dbReference>
<dbReference type="CDD" id="cd11533">
    <property type="entry name" value="NTP-PPase_Af0060_like"/>
    <property type="match status" value="1"/>
</dbReference>
<dbReference type="Proteomes" id="UP000317940">
    <property type="component" value="Unassembled WGS sequence"/>
</dbReference>
<evidence type="ECO:0000313" key="1">
    <source>
        <dbReference type="EMBL" id="TWF71757.1"/>
    </source>
</evidence>
<dbReference type="SUPFAM" id="SSF101386">
    <property type="entry name" value="all-alpha NTP pyrophosphatases"/>
    <property type="match status" value="1"/>
</dbReference>
<name>A0A561SA83_9ACTN</name>
<comment type="caution">
    <text evidence="1">The sequence shown here is derived from an EMBL/GenBank/DDBJ whole genome shotgun (WGS) entry which is preliminary data.</text>
</comment>
<proteinExistence type="predicted"/>